<gene>
    <name evidence="4" type="ORF">D7318_11975</name>
    <name evidence="3" type="ORF">D7319_10795</name>
</gene>
<evidence type="ECO:0000256" key="1">
    <source>
        <dbReference type="SAM" id="MobiDB-lite"/>
    </source>
</evidence>
<feature type="transmembrane region" description="Helical" evidence="2">
    <location>
        <begin position="564"/>
        <end position="585"/>
    </location>
</feature>
<protein>
    <recommendedName>
        <fullName evidence="7">DUF2157 domain-containing protein</fullName>
    </recommendedName>
</protein>
<feature type="transmembrane region" description="Helical" evidence="2">
    <location>
        <begin position="131"/>
        <end position="149"/>
    </location>
</feature>
<feature type="compositionally biased region" description="Low complexity" evidence="1">
    <location>
        <begin position="47"/>
        <end position="57"/>
    </location>
</feature>
<feature type="transmembrane region" description="Helical" evidence="2">
    <location>
        <begin position="767"/>
        <end position="784"/>
    </location>
</feature>
<dbReference type="Proteomes" id="UP000275024">
    <property type="component" value="Unassembled WGS sequence"/>
</dbReference>
<evidence type="ECO:0000313" key="4">
    <source>
        <dbReference type="EMBL" id="RKN24605.1"/>
    </source>
</evidence>
<dbReference type="NCBIfam" id="NF047321">
    <property type="entry name" value="SCO7613_CTERM"/>
    <property type="match status" value="1"/>
</dbReference>
<feature type="transmembrane region" description="Helical" evidence="2">
    <location>
        <begin position="104"/>
        <end position="124"/>
    </location>
</feature>
<feature type="transmembrane region" description="Helical" evidence="2">
    <location>
        <begin position="737"/>
        <end position="755"/>
    </location>
</feature>
<evidence type="ECO:0000313" key="6">
    <source>
        <dbReference type="Proteomes" id="UP000275024"/>
    </source>
</evidence>
<dbReference type="AlphaFoldDB" id="A0A3A9WLC6"/>
<keyword evidence="2" id="KW-1133">Transmembrane helix</keyword>
<feature type="transmembrane region" description="Helical" evidence="2">
    <location>
        <begin position="355"/>
        <end position="375"/>
    </location>
</feature>
<feature type="transmembrane region" description="Helical" evidence="2">
    <location>
        <begin position="689"/>
        <end position="707"/>
    </location>
</feature>
<evidence type="ECO:0000313" key="5">
    <source>
        <dbReference type="Proteomes" id="UP000268652"/>
    </source>
</evidence>
<feature type="transmembrane region" description="Helical" evidence="2">
    <location>
        <begin position="303"/>
        <end position="321"/>
    </location>
</feature>
<organism evidence="3 6">
    <name type="scientific">Streptomyces radicis</name>
    <dbReference type="NCBI Taxonomy" id="1750517"/>
    <lineage>
        <taxon>Bacteria</taxon>
        <taxon>Bacillati</taxon>
        <taxon>Actinomycetota</taxon>
        <taxon>Actinomycetes</taxon>
        <taxon>Kitasatosporales</taxon>
        <taxon>Streptomycetaceae</taxon>
        <taxon>Streptomyces</taxon>
    </lineage>
</organism>
<evidence type="ECO:0000256" key="2">
    <source>
        <dbReference type="SAM" id="Phobius"/>
    </source>
</evidence>
<feature type="transmembrane region" description="Helical" evidence="2">
    <location>
        <begin position="327"/>
        <end position="343"/>
    </location>
</feature>
<sequence>MPLQGPGPIELRAIDGELRRLDALRSGLLVRREALLGGLRAGVRANGPAGVPPAGGAPAPPPAPTPADAAPGTARDTLLILGGGLLTLAALTFMLLSWRGIGLGGRTLVLLTLTAAALAAPVTLLRRGLNATAEVVATLGLVLLLLDAFGLHRTAFPEADGLGYAAACAAAIAALWAWYGRLLPEPGLRLVLPTAVVVAQLALPLAALALNGGPGDVAWALLATAWADVALAVARRGPSAGARATAWVGALVTGGLALLLAEALPLGGMAAGSPAPSVSGALLLAAVAPPLLWAAHRRPGERALLAAGAGLALLGAAGGLGRWAVPAYLLPSVGLLAVAWWLERRGLGGRGRASMGAGLGLAAAFAQGAALLWALPAVAEAAWGPFAWAGAAWDGVPGGPARDALGPELAWSGGAVTPLALGVLAALAVAVRRLGENAVLRLWAARVALPLAAATGATALLAAGVGYAPTLAALVAAAAGLLMARHAVAGATGLALAATATGWALAEQAATFAVLGALAAALVVARGRAVNATHRRVAEAAAVLCLAGLARAVPAAFEVPSEWAAFAVLGVAVAAVAAGVGTARARSTTLEGAGYAVAGWALVLASGGAATASLALGVCGTVATAVALRPERRIPAGVAATALLSAALWVRLAASEVAVPEAYTLHLAVAALVLGAVRRRGDASVSSWRGYGAGLVALFLPSLVVVFSGPDGARALLLGAGALAVTIVGARHRLRALLALGGATVALVAAHEWGPYLTTALGLLPRWTPPACAGLLLLCLGATYERRMNEARRIHATWRRLD</sequence>
<comment type="caution">
    <text evidence="3">The sequence shown here is derived from an EMBL/GenBank/DDBJ whole genome shotgun (WGS) entry which is preliminary data.</text>
</comment>
<feature type="transmembrane region" description="Helical" evidence="2">
    <location>
        <begin position="509"/>
        <end position="525"/>
    </location>
</feature>
<feature type="region of interest" description="Disordered" evidence="1">
    <location>
        <begin position="47"/>
        <end position="70"/>
    </location>
</feature>
<keyword evidence="2" id="KW-0812">Transmembrane</keyword>
<dbReference type="EMBL" id="RBDY01000006">
    <property type="protein sequence ID" value="RKN24605.1"/>
    <property type="molecule type" value="Genomic_DNA"/>
</dbReference>
<dbReference type="EMBL" id="RBDX01000006">
    <property type="protein sequence ID" value="RKN10264.1"/>
    <property type="molecule type" value="Genomic_DNA"/>
</dbReference>
<dbReference type="InterPro" id="IPR058062">
    <property type="entry name" value="SCO7613_C"/>
</dbReference>
<feature type="transmembrane region" description="Helical" evidence="2">
    <location>
        <begin position="658"/>
        <end position="677"/>
    </location>
</feature>
<feature type="transmembrane region" description="Helical" evidence="2">
    <location>
        <begin position="78"/>
        <end position="98"/>
    </location>
</feature>
<feature type="transmembrane region" description="Helical" evidence="2">
    <location>
        <begin position="634"/>
        <end position="652"/>
    </location>
</feature>
<keyword evidence="5" id="KW-1185">Reference proteome</keyword>
<reference evidence="5 6" key="1">
    <citation type="submission" date="2018-09" db="EMBL/GenBank/DDBJ databases">
        <title>Streptomyces sp. nov. DS1-2, an endophytic actinomycete isolated from roots of Dendrobium scabrilingue.</title>
        <authorList>
            <person name="Kuncharoen N."/>
            <person name="Kudo T."/>
            <person name="Ohkuma M."/>
            <person name="Yuki M."/>
            <person name="Tanasupawat S."/>
        </authorList>
    </citation>
    <scope>NUCLEOTIDE SEQUENCE [LARGE SCALE GENOMIC DNA]</scope>
    <source>
        <strain evidence="3 6">AZ1-7</strain>
        <strain evidence="4 5">DS1-2</strain>
    </source>
</reference>
<feature type="transmembrane region" description="Helical" evidence="2">
    <location>
        <begin position="191"/>
        <end position="211"/>
    </location>
</feature>
<evidence type="ECO:0000313" key="3">
    <source>
        <dbReference type="EMBL" id="RKN10264.1"/>
    </source>
</evidence>
<dbReference type="Proteomes" id="UP000268652">
    <property type="component" value="Unassembled WGS sequence"/>
</dbReference>
<feature type="transmembrane region" description="Helical" evidence="2">
    <location>
        <begin position="278"/>
        <end position="296"/>
    </location>
</feature>
<feature type="transmembrane region" description="Helical" evidence="2">
    <location>
        <begin position="597"/>
        <end position="627"/>
    </location>
</feature>
<feature type="transmembrane region" description="Helical" evidence="2">
    <location>
        <begin position="217"/>
        <end position="234"/>
    </location>
</feature>
<feature type="transmembrane region" description="Helical" evidence="2">
    <location>
        <begin position="246"/>
        <end position="266"/>
    </location>
</feature>
<accession>A0A3A9WLC6</accession>
<evidence type="ECO:0008006" key="7">
    <source>
        <dbReference type="Google" id="ProtNLM"/>
    </source>
</evidence>
<feature type="transmembrane region" description="Helical" evidence="2">
    <location>
        <begin position="409"/>
        <end position="431"/>
    </location>
</feature>
<feature type="transmembrane region" description="Helical" evidence="2">
    <location>
        <begin position="713"/>
        <end position="730"/>
    </location>
</feature>
<feature type="transmembrane region" description="Helical" evidence="2">
    <location>
        <begin position="161"/>
        <end position="179"/>
    </location>
</feature>
<keyword evidence="2" id="KW-0472">Membrane</keyword>
<feature type="transmembrane region" description="Helical" evidence="2">
    <location>
        <begin position="471"/>
        <end position="497"/>
    </location>
</feature>
<proteinExistence type="predicted"/>
<dbReference type="OrthoDB" id="3416299at2"/>
<name>A0A3A9WLC6_9ACTN</name>